<protein>
    <submittedName>
        <fullName evidence="4">NTP transferase domain-containing protein</fullName>
    </submittedName>
</protein>
<dbReference type="SUPFAM" id="SSF53448">
    <property type="entry name" value="Nucleotide-diphospho-sugar transferases"/>
    <property type="match status" value="1"/>
</dbReference>
<dbReference type="Gene3D" id="3.40.50.720">
    <property type="entry name" value="NAD(P)-binding Rossmann-like Domain"/>
    <property type="match status" value="1"/>
</dbReference>
<dbReference type="Proteomes" id="UP001217485">
    <property type="component" value="Unassembled WGS sequence"/>
</dbReference>
<dbReference type="RefSeq" id="WP_272098658.1">
    <property type="nucleotide sequence ID" value="NZ_JAQNDK010000003.1"/>
</dbReference>
<dbReference type="Gene3D" id="3.90.550.10">
    <property type="entry name" value="Spore Coat Polysaccharide Biosynthesis Protein SpsA, Chain A"/>
    <property type="match status" value="1"/>
</dbReference>
<accession>A0ABT5C522</accession>
<evidence type="ECO:0000313" key="5">
    <source>
        <dbReference type="Proteomes" id="UP001217485"/>
    </source>
</evidence>
<keyword evidence="5" id="KW-1185">Reference proteome</keyword>
<dbReference type="InterPro" id="IPR052698">
    <property type="entry name" value="MoCofactor_Util/Proc"/>
</dbReference>
<evidence type="ECO:0000259" key="1">
    <source>
        <dbReference type="Pfam" id="PF02625"/>
    </source>
</evidence>
<dbReference type="InterPro" id="IPR027051">
    <property type="entry name" value="XdhC_Rossmann_dom"/>
</dbReference>
<proteinExistence type="predicted"/>
<dbReference type="InterPro" id="IPR025877">
    <property type="entry name" value="MobA-like_NTP_Trfase"/>
</dbReference>
<evidence type="ECO:0000259" key="3">
    <source>
        <dbReference type="Pfam" id="PF13478"/>
    </source>
</evidence>
<gene>
    <name evidence="4" type="ORF">POL72_27485</name>
</gene>
<dbReference type="PANTHER" id="PTHR30388:SF6">
    <property type="entry name" value="XANTHINE DEHYDROGENASE SUBUNIT A-RELATED"/>
    <property type="match status" value="1"/>
</dbReference>
<comment type="caution">
    <text evidence="4">The sequence shown here is derived from an EMBL/GenBank/DDBJ whole genome shotgun (WGS) entry which is preliminary data.</text>
</comment>
<dbReference type="PANTHER" id="PTHR30388">
    <property type="entry name" value="ALDEHYDE OXIDOREDUCTASE MOLYBDENUM COFACTOR ASSEMBLY PROTEIN"/>
    <property type="match status" value="1"/>
</dbReference>
<dbReference type="Pfam" id="PF12804">
    <property type="entry name" value="NTP_transf_3"/>
    <property type="match status" value="1"/>
</dbReference>
<dbReference type="InterPro" id="IPR003777">
    <property type="entry name" value="XdhC_CoxI"/>
</dbReference>
<evidence type="ECO:0000259" key="2">
    <source>
        <dbReference type="Pfam" id="PF12804"/>
    </source>
</evidence>
<dbReference type="CDD" id="cd04182">
    <property type="entry name" value="GT_2_like_f"/>
    <property type="match status" value="1"/>
</dbReference>
<dbReference type="InterPro" id="IPR029044">
    <property type="entry name" value="Nucleotide-diphossugar_trans"/>
</dbReference>
<dbReference type="GO" id="GO:0016740">
    <property type="term" value="F:transferase activity"/>
    <property type="evidence" value="ECO:0007669"/>
    <property type="project" value="UniProtKB-KW"/>
</dbReference>
<dbReference type="EMBL" id="JAQNDK010000003">
    <property type="protein sequence ID" value="MDC0681514.1"/>
    <property type="molecule type" value="Genomic_DNA"/>
</dbReference>
<evidence type="ECO:0000313" key="4">
    <source>
        <dbReference type="EMBL" id="MDC0681514.1"/>
    </source>
</evidence>
<dbReference type="Pfam" id="PF13478">
    <property type="entry name" value="XdhC_C"/>
    <property type="match status" value="1"/>
</dbReference>
<feature type="domain" description="XdhC Rossmann" evidence="3">
    <location>
        <begin position="199"/>
        <end position="337"/>
    </location>
</feature>
<feature type="domain" description="XdhC- CoxI" evidence="1">
    <location>
        <begin position="15"/>
        <end position="80"/>
    </location>
</feature>
<sequence>MNELERIVREAATLVAERSPFLLATVVRVSGSSYRRPGARMLVAGDRWVSGCVSGGCLEGDVMLRGEHRCRDGAVVVTYDSTTEDGETWGVGLGCNGVVDVLLEHVAAGATHDALAFAAACFAEETTGTLVTVIRSTAGAVRVGARLAFGPPCALAHPVTDPAARSAIEAAARGPAGVVELDGLGITVLVEKIAPSPQLFVLGGGHDAVSIVALATSVGFRVTVAGPTIRQASRFRAADRVVSTGGAADRLRALIDAAAEPYVVIMHHQLTPDRDALAVALASRARYIGVLGPARRTRDLLAEIGHPGDDPRIHAPIGLDLGAETPEQIALSIVGELQAVARRAQGGKLRARARPLHARVALVVLAAGGSRRLGRPKQLVELDGAPLVRRVATTCVEARSGPVGVVLGANAGAVARALGDLEVAHIANDGWEEGIASSVRAAVRWAEASKADALLLALADQPLLTVEHLTALRQAWLSGAPIAASRFSGVVGAPAVFDRSRWDALSRLQGDQGAGRLLRAEDVAAIDWAGGAIDVDTADDVRALGGHAPANPPG</sequence>
<name>A0ABT5C522_9BACT</name>
<feature type="domain" description="MobA-like NTP transferase" evidence="2">
    <location>
        <begin position="363"/>
        <end position="521"/>
    </location>
</feature>
<keyword evidence="4" id="KW-0808">Transferase</keyword>
<organism evidence="4 5">
    <name type="scientific">Sorangium atrum</name>
    <dbReference type="NCBI Taxonomy" id="2995308"/>
    <lineage>
        <taxon>Bacteria</taxon>
        <taxon>Pseudomonadati</taxon>
        <taxon>Myxococcota</taxon>
        <taxon>Polyangia</taxon>
        <taxon>Polyangiales</taxon>
        <taxon>Polyangiaceae</taxon>
        <taxon>Sorangium</taxon>
    </lineage>
</organism>
<dbReference type="Pfam" id="PF02625">
    <property type="entry name" value="XdhC_CoxI"/>
    <property type="match status" value="1"/>
</dbReference>
<reference evidence="4 5" key="1">
    <citation type="submission" date="2023-01" db="EMBL/GenBank/DDBJ databases">
        <title>Minimal conservation of predation-associated metabolite biosynthetic gene clusters underscores biosynthetic potential of Myxococcota including descriptions for ten novel species: Archangium lansinium sp. nov., Myxococcus landrumus sp. nov., Nannocystis bai.</title>
        <authorList>
            <person name="Ahearne A."/>
            <person name="Stevens C."/>
            <person name="Dowd S."/>
        </authorList>
    </citation>
    <scope>NUCLEOTIDE SEQUENCE [LARGE SCALE GENOMIC DNA]</scope>
    <source>
        <strain evidence="4 5">WIWO2</strain>
    </source>
</reference>